<sequence>MSLPPIECLYVTEDPLREWKAGNPSFRVAEPVPPLRFVFELCWTMVRGELPFQKCKGTLDSVEFTERVSDEELGSTFADIVAQMAQDLSMPGDYRGRLIKLAKWLVESKLVPLRIFQERCEEEFLWEAEMIKIKAQDLKGKEVRVNTRLLYQQTKFNLLREESEGYAKLVTLLCEGSANTTENASAVMIGIIKSLIGHFDLDPNRVFDIVLECFELQPDNKVFMELIPIFPRSHASQILGCKFQYYQRMEVNSPVPFGLYKLTALMVREEFIHLDNIYAHLLPTDEEAFEHYNAFSSKRLDEANKIGKINLAATGKDLMDDEKQGDVTIDLFAALDMETEAIAERSAELQNSQTLGLLTGFLSVDDWYV</sequence>
<dbReference type="GO" id="GO:0000445">
    <property type="term" value="C:THO complex part of transcription export complex"/>
    <property type="evidence" value="ECO:0007669"/>
    <property type="project" value="TreeGrafter"/>
</dbReference>
<name>A0A2P2MC34_RHIMU</name>
<dbReference type="GO" id="GO:0006397">
    <property type="term" value="P:mRNA processing"/>
    <property type="evidence" value="ECO:0007669"/>
    <property type="project" value="InterPro"/>
</dbReference>
<dbReference type="InterPro" id="IPR040007">
    <property type="entry name" value="Tho2"/>
</dbReference>
<proteinExistence type="predicted"/>
<dbReference type="PANTHER" id="PTHR21597">
    <property type="entry name" value="THO2 PROTEIN"/>
    <property type="match status" value="1"/>
</dbReference>
<protein>
    <submittedName>
        <fullName evidence="2">THO complex subunit 2</fullName>
    </submittedName>
</protein>
<reference evidence="2" key="1">
    <citation type="submission" date="2018-02" db="EMBL/GenBank/DDBJ databases">
        <title>Rhizophora mucronata_Transcriptome.</title>
        <authorList>
            <person name="Meera S.P."/>
            <person name="Sreeshan A."/>
            <person name="Augustine A."/>
        </authorList>
    </citation>
    <scope>NUCLEOTIDE SEQUENCE</scope>
    <source>
        <tissue evidence="2">Leaf</tissue>
    </source>
</reference>
<dbReference type="PANTHER" id="PTHR21597:SF0">
    <property type="entry name" value="THO COMPLEX SUBUNIT 2"/>
    <property type="match status" value="1"/>
</dbReference>
<dbReference type="Pfam" id="PF16134">
    <property type="entry name" value="THOC2_N"/>
    <property type="match status" value="1"/>
</dbReference>
<organism evidence="2">
    <name type="scientific">Rhizophora mucronata</name>
    <name type="common">Asiatic mangrove</name>
    <dbReference type="NCBI Taxonomy" id="61149"/>
    <lineage>
        <taxon>Eukaryota</taxon>
        <taxon>Viridiplantae</taxon>
        <taxon>Streptophyta</taxon>
        <taxon>Embryophyta</taxon>
        <taxon>Tracheophyta</taxon>
        <taxon>Spermatophyta</taxon>
        <taxon>Magnoliopsida</taxon>
        <taxon>eudicotyledons</taxon>
        <taxon>Gunneridae</taxon>
        <taxon>Pentapetalae</taxon>
        <taxon>rosids</taxon>
        <taxon>fabids</taxon>
        <taxon>Malpighiales</taxon>
        <taxon>Rhizophoraceae</taxon>
        <taxon>Rhizophora</taxon>
    </lineage>
</organism>
<accession>A0A2P2MC34</accession>
<dbReference type="GO" id="GO:0003729">
    <property type="term" value="F:mRNA binding"/>
    <property type="evidence" value="ECO:0007669"/>
    <property type="project" value="TreeGrafter"/>
</dbReference>
<dbReference type="InterPro" id="IPR032302">
    <property type="entry name" value="THOC2_N"/>
</dbReference>
<evidence type="ECO:0000313" key="2">
    <source>
        <dbReference type="EMBL" id="MBX27769.1"/>
    </source>
</evidence>
<dbReference type="AlphaFoldDB" id="A0A2P2MC34"/>
<evidence type="ECO:0000259" key="1">
    <source>
        <dbReference type="Pfam" id="PF16134"/>
    </source>
</evidence>
<feature type="domain" description="THO complex subunit 2 N-terminal" evidence="1">
    <location>
        <begin position="39"/>
        <end position="328"/>
    </location>
</feature>
<dbReference type="GO" id="GO:0006406">
    <property type="term" value="P:mRNA export from nucleus"/>
    <property type="evidence" value="ECO:0007669"/>
    <property type="project" value="InterPro"/>
</dbReference>
<dbReference type="EMBL" id="GGEC01047282">
    <property type="protein sequence ID" value="MBX27766.1"/>
    <property type="molecule type" value="Transcribed_RNA"/>
</dbReference>
<dbReference type="EMBL" id="GGEC01047285">
    <property type="protein sequence ID" value="MBX27769.1"/>
    <property type="molecule type" value="Transcribed_RNA"/>
</dbReference>